<sequence length="197" mass="21290">MQSIFVTASLIFISTSIDDLVLLMLFQAQAGKKSERLSILGGQFVGIGTLVIISLFGAYFATRLLQGWAIGLLGLLPLFLGIKSLVSKDGEEASRKNRKKSLLATVSVVTIASGADNLGIYIPWFTLLERGDLYLALGVFSLMILLFFALSALLAGLPQVRLLLTRFSSVLVPVVFIFLGLSILSEQGTFKALLQAF</sequence>
<comment type="caution">
    <text evidence="2">The sequence shown here is derived from an EMBL/GenBank/DDBJ whole genome shotgun (WGS) entry which is preliminary data.</text>
</comment>
<name>A0A644YM48_9ZZZZ</name>
<feature type="transmembrane region" description="Helical" evidence="1">
    <location>
        <begin position="102"/>
        <end position="122"/>
    </location>
</feature>
<dbReference type="EMBL" id="VSSQ01005498">
    <property type="protein sequence ID" value="MPM29389.1"/>
    <property type="molecule type" value="Genomic_DNA"/>
</dbReference>
<organism evidence="2">
    <name type="scientific">bioreactor metagenome</name>
    <dbReference type="NCBI Taxonomy" id="1076179"/>
    <lineage>
        <taxon>unclassified sequences</taxon>
        <taxon>metagenomes</taxon>
        <taxon>ecological metagenomes</taxon>
    </lineage>
</organism>
<dbReference type="Pfam" id="PF03596">
    <property type="entry name" value="Cad"/>
    <property type="match status" value="1"/>
</dbReference>
<keyword evidence="1" id="KW-0472">Membrane</keyword>
<evidence type="ECO:0000256" key="1">
    <source>
        <dbReference type="SAM" id="Phobius"/>
    </source>
</evidence>
<keyword evidence="1" id="KW-1133">Transmembrane helix</keyword>
<feature type="transmembrane region" description="Helical" evidence="1">
    <location>
        <begin position="65"/>
        <end position="82"/>
    </location>
</feature>
<proteinExistence type="predicted"/>
<feature type="transmembrane region" description="Helical" evidence="1">
    <location>
        <begin position="6"/>
        <end position="25"/>
    </location>
</feature>
<reference evidence="2" key="1">
    <citation type="submission" date="2019-08" db="EMBL/GenBank/DDBJ databases">
        <authorList>
            <person name="Kucharzyk K."/>
            <person name="Murdoch R.W."/>
            <person name="Higgins S."/>
            <person name="Loffler F."/>
        </authorList>
    </citation>
    <scope>NUCLEOTIDE SEQUENCE</scope>
</reference>
<protein>
    <recommendedName>
        <fullName evidence="3">Cadmium resistance transporter</fullName>
    </recommendedName>
</protein>
<evidence type="ECO:0000313" key="2">
    <source>
        <dbReference type="EMBL" id="MPM29389.1"/>
    </source>
</evidence>
<gene>
    <name evidence="2" type="ORF">SDC9_75929</name>
</gene>
<dbReference type="AlphaFoldDB" id="A0A644YM48"/>
<feature type="transmembrane region" description="Helical" evidence="1">
    <location>
        <begin position="134"/>
        <end position="156"/>
    </location>
</feature>
<keyword evidence="1" id="KW-0812">Transmembrane</keyword>
<dbReference type="InterPro" id="IPR004676">
    <property type="entry name" value="Cd-R_transporter"/>
</dbReference>
<feature type="transmembrane region" description="Helical" evidence="1">
    <location>
        <begin position="163"/>
        <end position="184"/>
    </location>
</feature>
<evidence type="ECO:0008006" key="3">
    <source>
        <dbReference type="Google" id="ProtNLM"/>
    </source>
</evidence>
<feature type="transmembrane region" description="Helical" evidence="1">
    <location>
        <begin position="37"/>
        <end position="59"/>
    </location>
</feature>
<accession>A0A644YM48</accession>